<dbReference type="Proteomes" id="UP001303899">
    <property type="component" value="Unassembled WGS sequence"/>
</dbReference>
<name>A0ABU5S2B4_9BACT</name>
<dbReference type="RefSeq" id="WP_323327383.1">
    <property type="nucleotide sequence ID" value="NZ_JAYGIL010000006.1"/>
</dbReference>
<evidence type="ECO:0000313" key="2">
    <source>
        <dbReference type="Proteomes" id="UP001303899"/>
    </source>
</evidence>
<keyword evidence="2" id="KW-1185">Reference proteome</keyword>
<dbReference type="EMBL" id="JAYGIL010000006">
    <property type="protein sequence ID" value="MEA5402642.1"/>
    <property type="molecule type" value="Genomic_DNA"/>
</dbReference>
<accession>A0ABU5S2B4</accession>
<evidence type="ECO:0000313" key="1">
    <source>
        <dbReference type="EMBL" id="MEA5402642.1"/>
    </source>
</evidence>
<comment type="caution">
    <text evidence="1">The sequence shown here is derived from an EMBL/GenBank/DDBJ whole genome shotgun (WGS) entry which is preliminary data.</text>
</comment>
<gene>
    <name evidence="1" type="ORF">VB776_06935</name>
</gene>
<proteinExistence type="predicted"/>
<reference evidence="1 2" key="1">
    <citation type="submission" date="2023-12" db="EMBL/GenBank/DDBJ databases">
        <title>Novel species of the genus Arcicella isolated from rivers.</title>
        <authorList>
            <person name="Lu H."/>
        </authorList>
    </citation>
    <scope>NUCLEOTIDE SEQUENCE [LARGE SCALE GENOMIC DNA]</scope>
    <source>
        <strain evidence="1 2">DC2W</strain>
    </source>
</reference>
<organism evidence="1 2">
    <name type="scientific">Arcicella gelida</name>
    <dbReference type="NCBI Taxonomy" id="2984195"/>
    <lineage>
        <taxon>Bacteria</taxon>
        <taxon>Pseudomonadati</taxon>
        <taxon>Bacteroidota</taxon>
        <taxon>Cytophagia</taxon>
        <taxon>Cytophagales</taxon>
        <taxon>Flectobacillaceae</taxon>
        <taxon>Arcicella</taxon>
    </lineage>
</organism>
<protein>
    <submittedName>
        <fullName evidence="1">Uncharacterized protein</fullName>
    </submittedName>
</protein>
<sequence length="77" mass="9093">MVVQESVEFDSIITVQILEKEKRDWDVVDLELAFEGKVQITPKKMRELGKWLINQGKRIGKEYNVNGKKKRKKYAQL</sequence>